<dbReference type="WBParaSite" id="RSKR_0000497800.1">
    <property type="protein sequence ID" value="RSKR_0000497800.1"/>
    <property type="gene ID" value="RSKR_0000497800"/>
</dbReference>
<evidence type="ECO:0000313" key="2">
    <source>
        <dbReference type="WBParaSite" id="RSKR_0000497800.1"/>
    </source>
</evidence>
<accession>A0AC35TW92</accession>
<protein>
    <submittedName>
        <fullName evidence="2">Col_cuticle_N domain-containing protein</fullName>
    </submittedName>
</protein>
<name>A0AC35TW92_9BILA</name>
<organism evidence="1 2">
    <name type="scientific">Rhabditophanes sp. KR3021</name>
    <dbReference type="NCBI Taxonomy" id="114890"/>
    <lineage>
        <taxon>Eukaryota</taxon>
        <taxon>Metazoa</taxon>
        <taxon>Ecdysozoa</taxon>
        <taxon>Nematoda</taxon>
        <taxon>Chromadorea</taxon>
        <taxon>Rhabditida</taxon>
        <taxon>Tylenchina</taxon>
        <taxon>Panagrolaimomorpha</taxon>
        <taxon>Strongyloidoidea</taxon>
        <taxon>Alloionematidae</taxon>
        <taxon>Rhabditophanes</taxon>
    </lineage>
</organism>
<evidence type="ECO:0000313" key="1">
    <source>
        <dbReference type="Proteomes" id="UP000095286"/>
    </source>
</evidence>
<proteinExistence type="predicted"/>
<dbReference type="Proteomes" id="UP000095286">
    <property type="component" value="Unplaced"/>
</dbReference>
<sequence>MNIRLGNNFIISQMFEKSIYVGLTITLFGLAFIGLSLTELLNEVDDLYIQLDADSARFKDQTKEAWIKINDFKTTYRLDSSLLRLKRQMYANYASYVQTVMPPRFVEVPASGKGGSVNNYGGGYGSAPDIPAQFKSYSNYGAPASMPVEVPVSESDDGSVCNCKTTDNKCPKGPPGVRGNKGLPGPDAPDGVDGIPGLDGITSTIQLQPQNDCITCPQGDPGIQGPVGHIGLRGVRGQRGRPGLPGLDSAPGFPGKSGASGMPGDQGPIGLPGLPGTDVEKLIGVRGIPGPIGQCGPDGEIGLAGPSAFAGLAGRPGDRGPPGLPGLAGSDGLPGLSGEAGGPGIDAEYCGYVFICSFN</sequence>
<reference evidence="2" key="1">
    <citation type="submission" date="2016-11" db="UniProtKB">
        <authorList>
            <consortium name="WormBaseParasite"/>
        </authorList>
    </citation>
    <scope>IDENTIFICATION</scope>
    <source>
        <strain evidence="2">KR3021</strain>
    </source>
</reference>